<feature type="domain" description="Xylose isomerase-like TIM barrel" evidence="1">
    <location>
        <begin position="31"/>
        <end position="258"/>
    </location>
</feature>
<protein>
    <submittedName>
        <fullName evidence="2">Sugar phosphate isomerase/epimerase</fullName>
    </submittedName>
</protein>
<dbReference type="EMBL" id="VBAL01000192">
    <property type="protein sequence ID" value="TMI97967.1"/>
    <property type="molecule type" value="Genomic_DNA"/>
</dbReference>
<dbReference type="InterPro" id="IPR050312">
    <property type="entry name" value="IolE/XylAMocC-like"/>
</dbReference>
<dbReference type="GO" id="GO:0016853">
    <property type="term" value="F:isomerase activity"/>
    <property type="evidence" value="ECO:0007669"/>
    <property type="project" value="UniProtKB-KW"/>
</dbReference>
<comment type="caution">
    <text evidence="2">The sequence shown here is derived from an EMBL/GenBank/DDBJ whole genome shotgun (WGS) entry which is preliminary data.</text>
</comment>
<dbReference type="Gene3D" id="3.20.20.150">
    <property type="entry name" value="Divalent-metal-dependent TIM barrel enzymes"/>
    <property type="match status" value="1"/>
</dbReference>
<dbReference type="PANTHER" id="PTHR12110">
    <property type="entry name" value="HYDROXYPYRUVATE ISOMERASE"/>
    <property type="match status" value="1"/>
</dbReference>
<dbReference type="InterPro" id="IPR036237">
    <property type="entry name" value="Xyl_isomerase-like_sf"/>
</dbReference>
<gene>
    <name evidence="2" type="ORF">E6H01_12875</name>
</gene>
<dbReference type="Proteomes" id="UP000319353">
    <property type="component" value="Unassembled WGS sequence"/>
</dbReference>
<accession>A0A537KQD4</accession>
<name>A0A537KQD4_9BACT</name>
<reference evidence="2 3" key="1">
    <citation type="journal article" date="2019" name="Nat. Microbiol.">
        <title>Mediterranean grassland soil C-N compound turnover is dependent on rainfall and depth, and is mediated by genomically divergent microorganisms.</title>
        <authorList>
            <person name="Diamond S."/>
            <person name="Andeer P.F."/>
            <person name="Li Z."/>
            <person name="Crits-Christoph A."/>
            <person name="Burstein D."/>
            <person name="Anantharaman K."/>
            <person name="Lane K.R."/>
            <person name="Thomas B.C."/>
            <person name="Pan C."/>
            <person name="Northen T.R."/>
            <person name="Banfield J.F."/>
        </authorList>
    </citation>
    <scope>NUCLEOTIDE SEQUENCE [LARGE SCALE GENOMIC DNA]</scope>
    <source>
        <strain evidence="2">NP_4</strain>
    </source>
</reference>
<sequence>MHEIGVMQGRLLPQVQGRIQAFPWAHWRDEFELARQHGFQSIEFIFEAGRSHENPVYTDGGVSEINALIERTGIPVSAVCADYFMAHPFFRVPAGEQEESVQVLRRLIKCAARVGAARVEIPCVDDAAILTEQDKHDVVRCVSACLPEAERHSVEVVFETSLPPEPFRELLERFRHPLVRATYDTGNSASLGYDAASELTVLGDLVAHIHIKDRLLHGSTVPLGAGHADFRAIFSTLFKINYRGPFILQTARDPDDVGAAMGYRDQVRAYLHKYFA</sequence>
<organism evidence="2 3">
    <name type="scientific">Candidatus Segetimicrobium genomatis</name>
    <dbReference type="NCBI Taxonomy" id="2569760"/>
    <lineage>
        <taxon>Bacteria</taxon>
        <taxon>Bacillati</taxon>
        <taxon>Candidatus Sysuimicrobiota</taxon>
        <taxon>Candidatus Sysuimicrobiia</taxon>
        <taxon>Candidatus Sysuimicrobiales</taxon>
        <taxon>Candidatus Segetimicrobiaceae</taxon>
        <taxon>Candidatus Segetimicrobium</taxon>
    </lineage>
</organism>
<evidence type="ECO:0000313" key="3">
    <source>
        <dbReference type="Proteomes" id="UP000319353"/>
    </source>
</evidence>
<dbReference type="InterPro" id="IPR013022">
    <property type="entry name" value="Xyl_isomerase-like_TIM-brl"/>
</dbReference>
<dbReference type="AlphaFoldDB" id="A0A537KQD4"/>
<dbReference type="PANTHER" id="PTHR12110:SF53">
    <property type="entry name" value="BLR5974 PROTEIN"/>
    <property type="match status" value="1"/>
</dbReference>
<evidence type="ECO:0000259" key="1">
    <source>
        <dbReference type="Pfam" id="PF01261"/>
    </source>
</evidence>
<dbReference type="SUPFAM" id="SSF51658">
    <property type="entry name" value="Xylose isomerase-like"/>
    <property type="match status" value="1"/>
</dbReference>
<keyword evidence="2" id="KW-0413">Isomerase</keyword>
<proteinExistence type="predicted"/>
<evidence type="ECO:0000313" key="2">
    <source>
        <dbReference type="EMBL" id="TMI97967.1"/>
    </source>
</evidence>
<dbReference type="Pfam" id="PF01261">
    <property type="entry name" value="AP_endonuc_2"/>
    <property type="match status" value="1"/>
</dbReference>